<gene>
    <name evidence="1" type="ORF">ACFFU9_16100</name>
</gene>
<dbReference type="Proteomes" id="UP001589585">
    <property type="component" value="Unassembled WGS sequence"/>
</dbReference>
<keyword evidence="2" id="KW-1185">Reference proteome</keyword>
<proteinExistence type="predicted"/>
<accession>A0ABV5FGS5</accession>
<dbReference type="EMBL" id="JBHMFC010000105">
    <property type="protein sequence ID" value="MFB9058268.1"/>
    <property type="molecule type" value="Genomic_DNA"/>
</dbReference>
<sequence>MIIFVLYVSILINFFSINNPELTIEIQNIEVSEGEIIIGVFNTGTRFLREGAAIKNYTIAADETTKTLVIKDLPKGVYAISMYHDENSDGICNRNFIGIPKEPYGFSNNIKPKFSAPSYEDCKFSFQKDSVLKIKLRN</sequence>
<dbReference type="InterPro" id="IPR018673">
    <property type="entry name" value="DUF2141"/>
</dbReference>
<dbReference type="Pfam" id="PF09912">
    <property type="entry name" value="DUF2141"/>
    <property type="match status" value="1"/>
</dbReference>
<dbReference type="RefSeq" id="WP_379862513.1">
    <property type="nucleotide sequence ID" value="NZ_JBHMFC010000105.1"/>
</dbReference>
<organism evidence="1 2">
    <name type="scientific">Mariniflexile ostreae</name>
    <dbReference type="NCBI Taxonomy" id="1520892"/>
    <lineage>
        <taxon>Bacteria</taxon>
        <taxon>Pseudomonadati</taxon>
        <taxon>Bacteroidota</taxon>
        <taxon>Flavobacteriia</taxon>
        <taxon>Flavobacteriales</taxon>
        <taxon>Flavobacteriaceae</taxon>
        <taxon>Mariniflexile</taxon>
    </lineage>
</organism>
<name>A0ABV5FGS5_9FLAO</name>
<evidence type="ECO:0000313" key="2">
    <source>
        <dbReference type="Proteomes" id="UP001589585"/>
    </source>
</evidence>
<reference evidence="1 2" key="1">
    <citation type="submission" date="2024-09" db="EMBL/GenBank/DDBJ databases">
        <authorList>
            <person name="Sun Q."/>
            <person name="Mori K."/>
        </authorList>
    </citation>
    <scope>NUCLEOTIDE SEQUENCE [LARGE SCALE GENOMIC DNA]</scope>
    <source>
        <strain evidence="1 2">CECT 8622</strain>
    </source>
</reference>
<protein>
    <submittedName>
        <fullName evidence="1">DUF2141 domain-containing protein</fullName>
    </submittedName>
</protein>
<comment type="caution">
    <text evidence="1">The sequence shown here is derived from an EMBL/GenBank/DDBJ whole genome shotgun (WGS) entry which is preliminary data.</text>
</comment>
<evidence type="ECO:0000313" key="1">
    <source>
        <dbReference type="EMBL" id="MFB9058268.1"/>
    </source>
</evidence>